<dbReference type="InterPro" id="IPR001509">
    <property type="entry name" value="Epimerase_deHydtase"/>
</dbReference>
<dbReference type="PANTHER" id="PTHR43238:SF1">
    <property type="entry name" value="GDP-L-FUCOSE SYNTHASE"/>
    <property type="match status" value="1"/>
</dbReference>
<evidence type="ECO:0000313" key="2">
    <source>
        <dbReference type="EMBL" id="KHJ76608.1"/>
    </source>
</evidence>
<evidence type="ECO:0000259" key="1">
    <source>
        <dbReference type="Pfam" id="PF01370"/>
    </source>
</evidence>
<dbReference type="Pfam" id="PF01370">
    <property type="entry name" value="Epimerase"/>
    <property type="match status" value="1"/>
</dbReference>
<dbReference type="OrthoDB" id="202470at2759"/>
<protein>
    <recommendedName>
        <fullName evidence="1">NAD-dependent epimerase/dehydratase domain-containing protein</fullName>
    </recommendedName>
</protein>
<organism evidence="2 3">
    <name type="scientific">Oesophagostomum dentatum</name>
    <name type="common">Nodular worm</name>
    <dbReference type="NCBI Taxonomy" id="61180"/>
    <lineage>
        <taxon>Eukaryota</taxon>
        <taxon>Metazoa</taxon>
        <taxon>Ecdysozoa</taxon>
        <taxon>Nematoda</taxon>
        <taxon>Chromadorea</taxon>
        <taxon>Rhabditida</taxon>
        <taxon>Rhabditina</taxon>
        <taxon>Rhabditomorpha</taxon>
        <taxon>Strongyloidea</taxon>
        <taxon>Strongylidae</taxon>
        <taxon>Oesophagostomum</taxon>
    </lineage>
</organism>
<name>A0A0B1RU41_OESDE</name>
<dbReference type="Gene3D" id="3.40.50.720">
    <property type="entry name" value="NAD(P)-binding Rossmann-like Domain"/>
    <property type="match status" value="1"/>
</dbReference>
<evidence type="ECO:0000313" key="3">
    <source>
        <dbReference type="Proteomes" id="UP000053660"/>
    </source>
</evidence>
<dbReference type="GO" id="GO:0050577">
    <property type="term" value="F:GDP-L-fucose synthase activity"/>
    <property type="evidence" value="ECO:0007669"/>
    <property type="project" value="TreeGrafter"/>
</dbReference>
<keyword evidence="3" id="KW-1185">Reference proteome</keyword>
<dbReference type="PANTHER" id="PTHR43238">
    <property type="entry name" value="GDP-L-FUCOSE SYNTHASE"/>
    <property type="match status" value="1"/>
</dbReference>
<reference evidence="2 3" key="1">
    <citation type="submission" date="2014-03" db="EMBL/GenBank/DDBJ databases">
        <title>Draft genome of the hookworm Oesophagostomum dentatum.</title>
        <authorList>
            <person name="Mitreva M."/>
        </authorList>
    </citation>
    <scope>NUCLEOTIDE SEQUENCE [LARGE SCALE GENOMIC DNA]</scope>
    <source>
        <strain evidence="2 3">OD-Hann</strain>
    </source>
</reference>
<accession>A0A0B1RU41</accession>
<sequence>MAGGDSKEMVVLVTGGTGLVGKAIQQIVNTEEQRPNEKWLFIGSKDCDLSDLQATRKLFEDVRPTHVIHLAAMVGGLFHNLSHNLEFFRKNLVIFPYY</sequence>
<dbReference type="Proteomes" id="UP000053660">
    <property type="component" value="Unassembled WGS sequence"/>
</dbReference>
<dbReference type="InterPro" id="IPR036291">
    <property type="entry name" value="NAD(P)-bd_dom_sf"/>
</dbReference>
<dbReference type="AlphaFoldDB" id="A0A0B1RU41"/>
<feature type="domain" description="NAD-dependent epimerase/dehydratase" evidence="1">
    <location>
        <begin position="11"/>
        <end position="93"/>
    </location>
</feature>
<dbReference type="EMBL" id="KN611587">
    <property type="protein sequence ID" value="KHJ76608.1"/>
    <property type="molecule type" value="Genomic_DNA"/>
</dbReference>
<proteinExistence type="predicted"/>
<dbReference type="SUPFAM" id="SSF51735">
    <property type="entry name" value="NAD(P)-binding Rossmann-fold domains"/>
    <property type="match status" value="1"/>
</dbReference>
<gene>
    <name evidence="2" type="ORF">OESDEN_23772</name>
</gene>